<dbReference type="CDD" id="cd02203">
    <property type="entry name" value="PurL_repeat1"/>
    <property type="match status" value="1"/>
</dbReference>
<sequence length="1288" mass="137773">MTQNHVFTVEGGSCLSVSRQARLLQQLKEVDPAVTNICGHYVHFIEVSQILATDEHTLLTNLLANAEDNVNAPVVAMNSHSSCQLVITPRQGTISPWSSKATDIATICGLEKIIRIERGSVYAIEGMLKPSAAVCDVLHDRMTEEVLAGLDDAAVANLFNHQSPRPVNSEHCRHKIFNADFTIDGQKKDISLFGMIRNTYKQTPEGILSAYSDNASVIEGSKATKLRPNQDTHEYTMEQEDVHILMKVETHNHPTGICPFPGAATGSGGEIRDEAAVGKGSKPKAGLSGYNTSHLRIPGAEREWESTAGVSPAQASAFKIMTEAPLGSAAFNNEFGRPAIAGYFRTFGDEIPNSEGMYTTGYNKPIMLAGGMGNIRAEHVTKGPMSAGAHVVVLGGPAMLIGLGGGAASSMASGGNSVALDFASVQRHNPEMQRRCQEVIDACNAMGDDTPLEFIHDVGAGGLCNALPELVHDGNRGGHFDIRKVPNADTAMSPMEIWCNEAQERFVLAIKPEAGQLARFEAICARERCIYAVVGMATEDHSVTVEDSHSTTSAQTEDGTATKKRKDDSRPVDLPSSVLFGKPPKMERNVTTCPVPSLPLLDLKTLSVAACLDRVLEFPAVASKSFLITIGDRTVTGLVARDQFVGPWQVPVADVGVTCAGYALNDYAGEAMCMGERPPIAVLSAAASARMAVGEAITNIIASDVSDLKKVRLSANWMAACTAPGQDAALYEAVAAVGMGLCPALGLAIPVGKDSLSMRTKWTEPQTGDAKEVVSPVTLVVTAFAPVSDVRKTLTPELSFEDGPTHLVVVDLGSGQNRMGASALSQVYNCLGGVDGKVPDVDSADVLLNFFNTMTELKRTDKVLAYHDRSDGGLITTVTEMCFASRCGADLTIDAEGDGVIPALFNEELGGVLQVRSSDVEAVVNAFTAAGVPAAAMGTPVAKSKDITFKSKATGGVVYSGDRVQLYRKWSEVSYNMQKRRDNAQCAEQEWEALLDDENPGLHLSLTYEQQPTQTQTQTQGKPQVCVLREQGVNGQVEMAQTFMLAGFKCVDVHMTDILSGKVTLDAFSGLVACGGFSYGDVLGAGAGWAKSILYNSGARKTFAEFFGRKDTFALGVCNGCQMMSGLKELIPGTEHWPQFVKNTSDQFEARVSMVEVMPSNSVFFKDMVGSRIPIAVAHGEGHALFSSPADRASVTTEGMVALRYVDNYGQPTEAYPANPNGSPDGITGLTSKDGRFTIMMPHPERVTRSFTNSWYPGKRAGVSTNAADEGAWLQMFKNVRKWVAEQQ</sequence>
<dbReference type="InterPro" id="IPR036676">
    <property type="entry name" value="PurM-like_C_sf"/>
</dbReference>
<dbReference type="Pfam" id="PF22689">
    <property type="entry name" value="FGAR-AT_PurM_N-like"/>
    <property type="match status" value="1"/>
</dbReference>
<dbReference type="OrthoDB" id="6666987at2759"/>
<evidence type="ECO:0000256" key="6">
    <source>
        <dbReference type="ARBA" id="ARBA00022598"/>
    </source>
</evidence>
<evidence type="ECO:0000256" key="3">
    <source>
        <dbReference type="ARBA" id="ARBA00008608"/>
    </source>
</evidence>
<dbReference type="RefSeq" id="XP_014154646.1">
    <property type="nucleotide sequence ID" value="XM_014299171.1"/>
</dbReference>
<evidence type="ECO:0000256" key="15">
    <source>
        <dbReference type="ARBA" id="ARBA00052585"/>
    </source>
</evidence>
<evidence type="ECO:0000313" key="22">
    <source>
        <dbReference type="EMBL" id="KNC80744.1"/>
    </source>
</evidence>
<keyword evidence="11" id="KW-0460">Magnesium</keyword>
<dbReference type="InterPro" id="IPR036921">
    <property type="entry name" value="PurM-like_N_sf"/>
</dbReference>
<evidence type="ECO:0000256" key="17">
    <source>
        <dbReference type="ARBA" id="ARBA00071729"/>
    </source>
</evidence>
<name>A0A0L0FVS9_9EUKA</name>
<dbReference type="PANTHER" id="PTHR10099:SF1">
    <property type="entry name" value="PHOSPHORIBOSYLFORMYLGLYCINAMIDINE SYNTHASE"/>
    <property type="match status" value="1"/>
</dbReference>
<evidence type="ECO:0000256" key="8">
    <source>
        <dbReference type="ARBA" id="ARBA00022741"/>
    </source>
</evidence>
<dbReference type="InterPro" id="IPR010918">
    <property type="entry name" value="PurM-like_C_dom"/>
</dbReference>
<evidence type="ECO:0000256" key="11">
    <source>
        <dbReference type="ARBA" id="ARBA00022842"/>
    </source>
</evidence>
<comment type="pathway">
    <text evidence="2">Purine metabolism; IMP biosynthesis via de novo pathway; 5-amino-1-(5-phospho-D-ribosyl)imidazole from N(2)-formyl-N(1)-(5-phospho-D-ribosyl)glycinamide: step 1/2.</text>
</comment>
<evidence type="ECO:0000256" key="16">
    <source>
        <dbReference type="ARBA" id="ARBA00057317"/>
    </source>
</evidence>
<dbReference type="FunFam" id="3.30.1330.10:FF:000002">
    <property type="entry name" value="Phosphoribosylformylglycinamidine synthase"/>
    <property type="match status" value="1"/>
</dbReference>
<feature type="domain" description="Phosphoribosylformylglycinamidine synthase N-terminal" evidence="20">
    <location>
        <begin position="41"/>
        <end position="154"/>
    </location>
</feature>
<keyword evidence="8" id="KW-0547">Nucleotide-binding</keyword>
<accession>A0A0L0FVS9</accession>
<keyword evidence="12" id="KW-0315">Glutamine amidotransferase</keyword>
<comment type="subcellular location">
    <subcellularLocation>
        <location evidence="1">Cytoplasm</location>
    </subcellularLocation>
</comment>
<dbReference type="NCBIfam" id="TIGR01735">
    <property type="entry name" value="FGAM_synt"/>
    <property type="match status" value="1"/>
</dbReference>
<evidence type="ECO:0000313" key="23">
    <source>
        <dbReference type="Proteomes" id="UP000054560"/>
    </source>
</evidence>
<dbReference type="SUPFAM" id="SSF52317">
    <property type="entry name" value="Class I glutamine amidotransferase-like"/>
    <property type="match status" value="1"/>
</dbReference>
<gene>
    <name evidence="22" type="ORF">SARC_06901</name>
</gene>
<dbReference type="FunFam" id="3.40.50.880:FF:000008">
    <property type="entry name" value="Phosphoribosylformylglycinamidine synthase"/>
    <property type="match status" value="1"/>
</dbReference>
<keyword evidence="6" id="KW-0436">Ligase</keyword>
<feature type="region of interest" description="Disordered" evidence="18">
    <location>
        <begin position="542"/>
        <end position="578"/>
    </location>
</feature>
<dbReference type="STRING" id="667725.A0A0L0FVS9"/>
<dbReference type="Pfam" id="PF13507">
    <property type="entry name" value="GATase_5"/>
    <property type="match status" value="1"/>
</dbReference>
<keyword evidence="5" id="KW-0963">Cytoplasm</keyword>
<dbReference type="NCBIfam" id="NF003672">
    <property type="entry name" value="PRK05297.1"/>
    <property type="match status" value="1"/>
</dbReference>
<evidence type="ECO:0000256" key="10">
    <source>
        <dbReference type="ARBA" id="ARBA00022840"/>
    </source>
</evidence>
<evidence type="ECO:0000256" key="12">
    <source>
        <dbReference type="ARBA" id="ARBA00022962"/>
    </source>
</evidence>
<evidence type="ECO:0000259" key="19">
    <source>
        <dbReference type="Pfam" id="PF02769"/>
    </source>
</evidence>
<dbReference type="eggNOG" id="KOG1907">
    <property type="taxonomic scope" value="Eukaryota"/>
</dbReference>
<dbReference type="GO" id="GO:0005524">
    <property type="term" value="F:ATP binding"/>
    <property type="evidence" value="ECO:0007669"/>
    <property type="project" value="UniProtKB-KW"/>
</dbReference>
<evidence type="ECO:0000256" key="5">
    <source>
        <dbReference type="ARBA" id="ARBA00022490"/>
    </source>
</evidence>
<protein>
    <recommendedName>
        <fullName evidence="17">Phosphoribosylformylglycinamidine synthase</fullName>
        <ecNumber evidence="4">6.3.5.3</ecNumber>
    </recommendedName>
    <alternativeName>
        <fullName evidence="14">Formylglycinamide ribonucleotide amidotransferase</fullName>
    </alternativeName>
    <alternativeName>
        <fullName evidence="13">Formylglycinamide ribotide amidotransferase</fullName>
    </alternativeName>
</protein>
<comment type="catalytic activity">
    <reaction evidence="15">
        <text>N(2)-formyl-N(1)-(5-phospho-beta-D-ribosyl)glycinamide + L-glutamine + ATP + H2O = 2-formamido-N(1)-(5-O-phospho-beta-D-ribosyl)acetamidine + L-glutamate + ADP + phosphate + H(+)</text>
        <dbReference type="Rhea" id="RHEA:17129"/>
        <dbReference type="ChEBI" id="CHEBI:15377"/>
        <dbReference type="ChEBI" id="CHEBI:15378"/>
        <dbReference type="ChEBI" id="CHEBI:29985"/>
        <dbReference type="ChEBI" id="CHEBI:30616"/>
        <dbReference type="ChEBI" id="CHEBI:43474"/>
        <dbReference type="ChEBI" id="CHEBI:58359"/>
        <dbReference type="ChEBI" id="CHEBI:147286"/>
        <dbReference type="ChEBI" id="CHEBI:147287"/>
        <dbReference type="ChEBI" id="CHEBI:456216"/>
        <dbReference type="EC" id="6.3.5.3"/>
    </reaction>
</comment>
<comment type="similarity">
    <text evidence="3">In the N-terminal section; belongs to the FGAMS family.</text>
</comment>
<evidence type="ECO:0000256" key="13">
    <source>
        <dbReference type="ARBA" id="ARBA00029823"/>
    </source>
</evidence>
<feature type="domain" description="PurM-like C-terminal" evidence="19">
    <location>
        <begin position="387"/>
        <end position="546"/>
    </location>
</feature>
<dbReference type="Pfam" id="PF18076">
    <property type="entry name" value="FGAR-AT_N"/>
    <property type="match status" value="1"/>
</dbReference>
<reference evidence="22 23" key="1">
    <citation type="submission" date="2011-02" db="EMBL/GenBank/DDBJ databases">
        <title>The Genome Sequence of Sphaeroforma arctica JP610.</title>
        <authorList>
            <consortium name="The Broad Institute Genome Sequencing Platform"/>
            <person name="Russ C."/>
            <person name="Cuomo C."/>
            <person name="Young S.K."/>
            <person name="Zeng Q."/>
            <person name="Gargeya S."/>
            <person name="Alvarado L."/>
            <person name="Berlin A."/>
            <person name="Chapman S.B."/>
            <person name="Chen Z."/>
            <person name="Freedman E."/>
            <person name="Gellesch M."/>
            <person name="Goldberg J."/>
            <person name="Griggs A."/>
            <person name="Gujja S."/>
            <person name="Heilman E."/>
            <person name="Heiman D."/>
            <person name="Howarth C."/>
            <person name="Mehta T."/>
            <person name="Neiman D."/>
            <person name="Pearson M."/>
            <person name="Roberts A."/>
            <person name="Saif S."/>
            <person name="Shea T."/>
            <person name="Shenoy N."/>
            <person name="Sisk P."/>
            <person name="Stolte C."/>
            <person name="Sykes S."/>
            <person name="White J."/>
            <person name="Yandava C."/>
            <person name="Burger G."/>
            <person name="Gray M.W."/>
            <person name="Holland P.W.H."/>
            <person name="King N."/>
            <person name="Lang F.B.F."/>
            <person name="Roger A.J."/>
            <person name="Ruiz-Trillo I."/>
            <person name="Haas B."/>
            <person name="Nusbaum C."/>
            <person name="Birren B."/>
        </authorList>
    </citation>
    <scope>NUCLEOTIDE SEQUENCE [LARGE SCALE GENOMIC DNA]</scope>
    <source>
        <strain evidence="22 23">JP610</strain>
    </source>
</reference>
<dbReference type="FunFam" id="3.90.650.10:FF:000024">
    <property type="entry name" value="Phosphoribosylformylglycinamidine synthase"/>
    <property type="match status" value="1"/>
</dbReference>
<evidence type="ECO:0000256" key="7">
    <source>
        <dbReference type="ARBA" id="ARBA00022723"/>
    </source>
</evidence>
<feature type="compositionally biased region" description="Polar residues" evidence="18">
    <location>
        <begin position="550"/>
        <end position="559"/>
    </location>
</feature>
<dbReference type="GO" id="GO:0046872">
    <property type="term" value="F:metal ion binding"/>
    <property type="evidence" value="ECO:0007669"/>
    <property type="project" value="UniProtKB-KW"/>
</dbReference>
<keyword evidence="7" id="KW-0479">Metal-binding</keyword>
<evidence type="ECO:0000259" key="21">
    <source>
        <dbReference type="Pfam" id="PF22689"/>
    </source>
</evidence>
<dbReference type="EC" id="6.3.5.3" evidence="4"/>
<dbReference type="EMBL" id="KQ242113">
    <property type="protein sequence ID" value="KNC80744.1"/>
    <property type="molecule type" value="Genomic_DNA"/>
</dbReference>
<dbReference type="SUPFAM" id="SSF82697">
    <property type="entry name" value="PurS-like"/>
    <property type="match status" value="1"/>
</dbReference>
<dbReference type="HAMAP" id="MF_00419">
    <property type="entry name" value="PurL_1"/>
    <property type="match status" value="1"/>
</dbReference>
<feature type="domain" description="FGAR-AT PurM N-terminal-like" evidence="21">
    <location>
        <begin position="623"/>
        <end position="786"/>
    </location>
</feature>
<evidence type="ECO:0000259" key="20">
    <source>
        <dbReference type="Pfam" id="PF18076"/>
    </source>
</evidence>
<proteinExistence type="inferred from homology"/>
<dbReference type="SUPFAM" id="SSF55326">
    <property type="entry name" value="PurM N-terminal domain-like"/>
    <property type="match status" value="2"/>
</dbReference>
<dbReference type="PANTHER" id="PTHR10099">
    <property type="entry name" value="PHOSPHORIBOSYLFORMYLGLYCINAMIDINE SYNTHASE"/>
    <property type="match status" value="1"/>
</dbReference>
<comment type="function">
    <text evidence="16">Phosphoribosylformylglycinamidine synthase involved in the purines biosynthetic pathway. Catalyzes the ATP-dependent conversion of formylglycinamide ribonucleotide (FGAR) and glutamine to yield formylglycinamidine ribonucleotide (FGAM) and glutamate.</text>
</comment>
<dbReference type="GeneID" id="25907405"/>
<dbReference type="InterPro" id="IPR036604">
    <property type="entry name" value="PurS-like_sf"/>
</dbReference>
<dbReference type="SUPFAM" id="SSF56042">
    <property type="entry name" value="PurM C-terminal domain-like"/>
    <property type="match status" value="2"/>
</dbReference>
<evidence type="ECO:0000256" key="14">
    <source>
        <dbReference type="ARBA" id="ARBA00032632"/>
    </source>
</evidence>
<dbReference type="GO" id="GO:0005737">
    <property type="term" value="C:cytoplasm"/>
    <property type="evidence" value="ECO:0007669"/>
    <property type="project" value="UniProtKB-SubCell"/>
</dbReference>
<evidence type="ECO:0000256" key="2">
    <source>
        <dbReference type="ARBA" id="ARBA00004920"/>
    </source>
</evidence>
<dbReference type="GO" id="GO:0004642">
    <property type="term" value="F:phosphoribosylformylglycinamidine synthase activity"/>
    <property type="evidence" value="ECO:0007669"/>
    <property type="project" value="UniProtKB-EC"/>
</dbReference>
<dbReference type="InterPro" id="IPR029062">
    <property type="entry name" value="Class_I_gatase-like"/>
</dbReference>
<evidence type="ECO:0000256" key="9">
    <source>
        <dbReference type="ARBA" id="ARBA00022755"/>
    </source>
</evidence>
<dbReference type="Proteomes" id="UP000054560">
    <property type="component" value="Unassembled WGS sequence"/>
</dbReference>
<dbReference type="UniPathway" id="UPA00074">
    <property type="reaction ID" value="UER00128"/>
</dbReference>
<dbReference type="CDD" id="cd02204">
    <property type="entry name" value="PurL_repeat2"/>
    <property type="match status" value="1"/>
</dbReference>
<keyword evidence="9" id="KW-0658">Purine biosynthesis</keyword>
<feature type="domain" description="PurM-like C-terminal" evidence="19">
    <location>
        <begin position="812"/>
        <end position="945"/>
    </location>
</feature>
<dbReference type="InterPro" id="IPR040707">
    <property type="entry name" value="FGAR-AT_N"/>
</dbReference>
<dbReference type="SMART" id="SM01211">
    <property type="entry name" value="GATase_5"/>
    <property type="match status" value="1"/>
</dbReference>
<dbReference type="Gene3D" id="3.40.50.880">
    <property type="match status" value="1"/>
</dbReference>
<dbReference type="FunFam" id="3.30.1330.10:FF:000005">
    <property type="entry name" value="Phosphoribosylformylglycinamidine synthase"/>
    <property type="match status" value="1"/>
</dbReference>
<evidence type="ECO:0000256" key="1">
    <source>
        <dbReference type="ARBA" id="ARBA00004496"/>
    </source>
</evidence>
<evidence type="ECO:0000256" key="4">
    <source>
        <dbReference type="ARBA" id="ARBA00012747"/>
    </source>
</evidence>
<dbReference type="CDD" id="cd01740">
    <property type="entry name" value="GATase1_FGAR_AT"/>
    <property type="match status" value="1"/>
</dbReference>
<dbReference type="InterPro" id="IPR010073">
    <property type="entry name" value="PurL_large"/>
</dbReference>
<dbReference type="Pfam" id="PF02769">
    <property type="entry name" value="AIRS_C"/>
    <property type="match status" value="2"/>
</dbReference>
<evidence type="ECO:0000256" key="18">
    <source>
        <dbReference type="SAM" id="MobiDB-lite"/>
    </source>
</evidence>
<keyword evidence="10" id="KW-0067">ATP-binding</keyword>
<dbReference type="PROSITE" id="PS51273">
    <property type="entry name" value="GATASE_TYPE_1"/>
    <property type="match status" value="1"/>
</dbReference>
<organism evidence="22 23">
    <name type="scientific">Sphaeroforma arctica JP610</name>
    <dbReference type="NCBI Taxonomy" id="667725"/>
    <lineage>
        <taxon>Eukaryota</taxon>
        <taxon>Ichthyosporea</taxon>
        <taxon>Ichthyophonida</taxon>
        <taxon>Sphaeroforma</taxon>
    </lineage>
</organism>
<dbReference type="Gene3D" id="3.90.650.10">
    <property type="entry name" value="PurM-like C-terminal domain"/>
    <property type="match status" value="2"/>
</dbReference>
<dbReference type="GO" id="GO:0006189">
    <property type="term" value="P:'de novo' IMP biosynthetic process"/>
    <property type="evidence" value="ECO:0007669"/>
    <property type="project" value="UniProtKB-UniPathway"/>
</dbReference>
<keyword evidence="23" id="KW-1185">Reference proteome</keyword>
<dbReference type="InterPro" id="IPR055181">
    <property type="entry name" value="FGAR-AT_PurM_N-like"/>
</dbReference>
<dbReference type="Gene3D" id="3.30.1330.10">
    <property type="entry name" value="PurM-like, N-terminal domain"/>
    <property type="match status" value="2"/>
</dbReference>